<organism evidence="2 3">
    <name type="scientific">Aristolochia fimbriata</name>
    <name type="common">White veined hardy Dutchman's pipe vine</name>
    <dbReference type="NCBI Taxonomy" id="158543"/>
    <lineage>
        <taxon>Eukaryota</taxon>
        <taxon>Viridiplantae</taxon>
        <taxon>Streptophyta</taxon>
        <taxon>Embryophyta</taxon>
        <taxon>Tracheophyta</taxon>
        <taxon>Spermatophyta</taxon>
        <taxon>Magnoliopsida</taxon>
        <taxon>Magnoliidae</taxon>
        <taxon>Piperales</taxon>
        <taxon>Aristolochiaceae</taxon>
        <taxon>Aristolochia</taxon>
    </lineage>
</organism>
<comment type="caution">
    <text evidence="2">The sequence shown here is derived from an EMBL/GenBank/DDBJ whole genome shotgun (WGS) entry which is preliminary data.</text>
</comment>
<dbReference type="Proteomes" id="UP000825729">
    <property type="component" value="Unassembled WGS sequence"/>
</dbReference>
<dbReference type="Pfam" id="PF01190">
    <property type="entry name" value="Pollen_Ole_e_1"/>
    <property type="match status" value="1"/>
</dbReference>
<proteinExistence type="predicted"/>
<accession>A0AAV7ECA3</accession>
<dbReference type="EMBL" id="JAINDJ010000005">
    <property type="protein sequence ID" value="KAG9446368.1"/>
    <property type="molecule type" value="Genomic_DNA"/>
</dbReference>
<keyword evidence="3" id="KW-1185">Reference proteome</keyword>
<sequence>MKLCILLMLLNLLLAATADEQKPISKVTVVGTVYCDTCSNNSFSKHSYFLPGVRVRIQCKFKANSLQAGKISLSLNKTTDKYGTYKFEIPAFGGFECQEGTLIESICRAKVIRSSASSCNTPGLKASTKQMAAISKQAHLCIYSFNALNYRPHKRNHAICGAYKEETLTRSLNSSEFFLPFFPPFNFPLPPWPSLPLPPFPHLPLPPLPFQFPPIPFLPKPPSLPFPFPPLPPLPSIFSPPSPPPTPHFSLLDPRSWFPLLPPSPPNCPQTQNP</sequence>
<gene>
    <name evidence="2" type="ORF">H6P81_012496</name>
</gene>
<reference evidence="2 3" key="1">
    <citation type="submission" date="2021-07" db="EMBL/GenBank/DDBJ databases">
        <title>The Aristolochia fimbriata genome: insights into angiosperm evolution, floral development and chemical biosynthesis.</title>
        <authorList>
            <person name="Jiao Y."/>
        </authorList>
    </citation>
    <scope>NUCLEOTIDE SEQUENCE [LARGE SCALE GENOMIC DNA]</scope>
    <source>
        <strain evidence="2">IBCAS-2021</strain>
        <tissue evidence="2">Leaf</tissue>
    </source>
</reference>
<keyword evidence="1" id="KW-0732">Signal</keyword>
<protein>
    <submittedName>
        <fullName evidence="2">Uncharacterized protein</fullName>
    </submittedName>
</protein>
<evidence type="ECO:0000256" key="1">
    <source>
        <dbReference type="SAM" id="SignalP"/>
    </source>
</evidence>
<feature type="chain" id="PRO_5043798486" evidence="1">
    <location>
        <begin position="19"/>
        <end position="274"/>
    </location>
</feature>
<name>A0AAV7ECA3_ARIFI</name>
<evidence type="ECO:0000313" key="3">
    <source>
        <dbReference type="Proteomes" id="UP000825729"/>
    </source>
</evidence>
<evidence type="ECO:0000313" key="2">
    <source>
        <dbReference type="EMBL" id="KAG9446368.1"/>
    </source>
</evidence>
<feature type="signal peptide" evidence="1">
    <location>
        <begin position="1"/>
        <end position="18"/>
    </location>
</feature>
<dbReference type="PANTHER" id="PTHR46995">
    <property type="entry name" value="OS09G0508200 PROTEIN"/>
    <property type="match status" value="1"/>
</dbReference>
<dbReference type="AlphaFoldDB" id="A0AAV7ECA3"/>
<dbReference type="PANTHER" id="PTHR46995:SF6">
    <property type="entry name" value="POLLEN OLE E 1 ALLERGEN AND EXTENSIN FAMILY PROTEIN"/>
    <property type="match status" value="1"/>
</dbReference>